<keyword evidence="2" id="KW-1185">Reference proteome</keyword>
<dbReference type="EMBL" id="JAFBEB010000001">
    <property type="protein sequence ID" value="MBM7588488.1"/>
    <property type="molecule type" value="Genomic_DNA"/>
</dbReference>
<accession>A0A938XQW5</accession>
<sequence>MPNELPGNVTEFLSRLQTVKMLETTDFETYSIVKDKESGQHYLRYSFFHIQVSAGGTRFDYEQFLPLEADDVLGLVFGEQPYRFPDHWRSVYYRSGTDGRLMLFDPSENHDLEKAAAAERDMLEKLLEYKQRWQAAEQREELTKQLFADLDEIMKKTDDK</sequence>
<evidence type="ECO:0000313" key="2">
    <source>
        <dbReference type="Proteomes" id="UP000717624"/>
    </source>
</evidence>
<protein>
    <submittedName>
        <fullName evidence="1">Uncharacterized protein</fullName>
    </submittedName>
</protein>
<proteinExistence type="predicted"/>
<reference evidence="1" key="1">
    <citation type="submission" date="2021-01" db="EMBL/GenBank/DDBJ databases">
        <title>Genomic Encyclopedia of Type Strains, Phase IV (KMG-IV): sequencing the most valuable type-strain genomes for metagenomic binning, comparative biology and taxonomic classification.</title>
        <authorList>
            <person name="Goeker M."/>
        </authorList>
    </citation>
    <scope>NUCLEOTIDE SEQUENCE</scope>
    <source>
        <strain evidence="1">DSM 25523</strain>
    </source>
</reference>
<organism evidence="1 2">
    <name type="scientific">Brevibacillus fulvus</name>
    <dbReference type="NCBI Taxonomy" id="1125967"/>
    <lineage>
        <taxon>Bacteria</taxon>
        <taxon>Bacillati</taxon>
        <taxon>Bacillota</taxon>
        <taxon>Bacilli</taxon>
        <taxon>Bacillales</taxon>
        <taxon>Paenibacillaceae</taxon>
        <taxon>Brevibacillus</taxon>
    </lineage>
</organism>
<gene>
    <name evidence="1" type="ORF">JOD01_000074</name>
</gene>
<dbReference type="AlphaFoldDB" id="A0A938XQW5"/>
<dbReference type="RefSeq" id="WP_338028497.1">
    <property type="nucleotide sequence ID" value="NZ_BAABIN010000009.1"/>
</dbReference>
<dbReference type="Proteomes" id="UP000717624">
    <property type="component" value="Unassembled WGS sequence"/>
</dbReference>
<name>A0A938XQW5_9BACL</name>
<comment type="caution">
    <text evidence="1">The sequence shown here is derived from an EMBL/GenBank/DDBJ whole genome shotgun (WGS) entry which is preliminary data.</text>
</comment>
<evidence type="ECO:0000313" key="1">
    <source>
        <dbReference type="EMBL" id="MBM7588488.1"/>
    </source>
</evidence>